<accession>A0A5C6DZ08</accession>
<name>A0A5C6DZ08_9BACT</name>
<feature type="signal peptide" evidence="2">
    <location>
        <begin position="1"/>
        <end position="33"/>
    </location>
</feature>
<dbReference type="AlphaFoldDB" id="A0A5C6DZ08"/>
<dbReference type="InterPro" id="IPR051099">
    <property type="entry name" value="AGR/TXD"/>
</dbReference>
<dbReference type="SUPFAM" id="SSF52833">
    <property type="entry name" value="Thioredoxin-like"/>
    <property type="match status" value="1"/>
</dbReference>
<dbReference type="RefSeq" id="WP_231615296.1">
    <property type="nucleotide sequence ID" value="NZ_SJPV01000001.1"/>
</dbReference>
<organism evidence="3 4">
    <name type="scientific">Novipirellula artificiosorum</name>
    <dbReference type="NCBI Taxonomy" id="2528016"/>
    <lineage>
        <taxon>Bacteria</taxon>
        <taxon>Pseudomonadati</taxon>
        <taxon>Planctomycetota</taxon>
        <taxon>Planctomycetia</taxon>
        <taxon>Pirellulales</taxon>
        <taxon>Pirellulaceae</taxon>
        <taxon>Novipirellula</taxon>
    </lineage>
</organism>
<dbReference type="PANTHER" id="PTHR15337:SF11">
    <property type="entry name" value="THIOREDOXIN DOMAIN-CONTAINING PROTEIN"/>
    <property type="match status" value="1"/>
</dbReference>
<dbReference type="PANTHER" id="PTHR15337">
    <property type="entry name" value="ANTERIOR GRADIENT PROTEIN-RELATED"/>
    <property type="match status" value="1"/>
</dbReference>
<comment type="caution">
    <text evidence="3">The sequence shown here is derived from an EMBL/GenBank/DDBJ whole genome shotgun (WGS) entry which is preliminary data.</text>
</comment>
<feature type="chain" id="PRO_5022764541" evidence="2">
    <location>
        <begin position="34"/>
        <end position="162"/>
    </location>
</feature>
<keyword evidence="4" id="KW-1185">Reference proteome</keyword>
<dbReference type="EMBL" id="SJPV01000001">
    <property type="protein sequence ID" value="TWU41782.1"/>
    <property type="molecule type" value="Genomic_DNA"/>
</dbReference>
<dbReference type="InterPro" id="IPR036249">
    <property type="entry name" value="Thioredoxin-like_sf"/>
</dbReference>
<protein>
    <submittedName>
        <fullName evidence="3">Uncharacterized protein</fullName>
    </submittedName>
</protein>
<evidence type="ECO:0000256" key="1">
    <source>
        <dbReference type="ARBA" id="ARBA00022729"/>
    </source>
</evidence>
<sequence precursor="true">MQRFVVSKTSAIPMLVSLMSVALWLSSAGPCSAELPILTHIKPVGSNPRPAVKWYQTLREGWLESSRRNVPMLIYISSDPCVYCDAMQRDTWCDRSVQDRISHDFVAIHLTPQQNEATLGRIKITTYPTTLIGMPEGKIVGHRLGYQPAAVLHQFLSETLKR</sequence>
<dbReference type="Pfam" id="PF13899">
    <property type="entry name" value="Thioredoxin_7"/>
    <property type="match status" value="1"/>
</dbReference>
<reference evidence="3 4" key="1">
    <citation type="submission" date="2019-02" db="EMBL/GenBank/DDBJ databases">
        <title>Deep-cultivation of Planctomycetes and their phenomic and genomic characterization uncovers novel biology.</title>
        <authorList>
            <person name="Wiegand S."/>
            <person name="Jogler M."/>
            <person name="Boedeker C."/>
            <person name="Pinto D."/>
            <person name="Vollmers J."/>
            <person name="Rivas-Marin E."/>
            <person name="Kohn T."/>
            <person name="Peeters S.H."/>
            <person name="Heuer A."/>
            <person name="Rast P."/>
            <person name="Oberbeckmann S."/>
            <person name="Bunk B."/>
            <person name="Jeske O."/>
            <person name="Meyerdierks A."/>
            <person name="Storesund J.E."/>
            <person name="Kallscheuer N."/>
            <person name="Luecker S."/>
            <person name="Lage O.M."/>
            <person name="Pohl T."/>
            <person name="Merkel B.J."/>
            <person name="Hornburger P."/>
            <person name="Mueller R.-W."/>
            <person name="Bruemmer F."/>
            <person name="Labrenz M."/>
            <person name="Spormann A.M."/>
            <person name="Op Den Camp H."/>
            <person name="Overmann J."/>
            <person name="Amann R."/>
            <person name="Jetten M.S.M."/>
            <person name="Mascher T."/>
            <person name="Medema M.H."/>
            <person name="Devos D.P."/>
            <person name="Kaster A.-K."/>
            <person name="Ovreas L."/>
            <person name="Rohde M."/>
            <person name="Galperin M.Y."/>
            <person name="Jogler C."/>
        </authorList>
    </citation>
    <scope>NUCLEOTIDE SEQUENCE [LARGE SCALE GENOMIC DNA]</scope>
    <source>
        <strain evidence="3 4">Poly41</strain>
    </source>
</reference>
<proteinExistence type="predicted"/>
<evidence type="ECO:0000313" key="3">
    <source>
        <dbReference type="EMBL" id="TWU41782.1"/>
    </source>
</evidence>
<dbReference type="Gene3D" id="3.40.30.10">
    <property type="entry name" value="Glutaredoxin"/>
    <property type="match status" value="1"/>
</dbReference>
<evidence type="ECO:0000256" key="2">
    <source>
        <dbReference type="SAM" id="SignalP"/>
    </source>
</evidence>
<evidence type="ECO:0000313" key="4">
    <source>
        <dbReference type="Proteomes" id="UP000319143"/>
    </source>
</evidence>
<keyword evidence="1 2" id="KW-0732">Signal</keyword>
<dbReference type="Proteomes" id="UP000319143">
    <property type="component" value="Unassembled WGS sequence"/>
</dbReference>
<gene>
    <name evidence="3" type="ORF">Poly41_00740</name>
</gene>